<keyword evidence="2" id="KW-0472">Membrane</keyword>
<evidence type="ECO:0000256" key="2">
    <source>
        <dbReference type="SAM" id="Phobius"/>
    </source>
</evidence>
<evidence type="ECO:0000259" key="3">
    <source>
        <dbReference type="Pfam" id="PF25917"/>
    </source>
</evidence>
<dbReference type="Pfam" id="PF25917">
    <property type="entry name" value="BSH_RND"/>
    <property type="match status" value="1"/>
</dbReference>
<proteinExistence type="predicted"/>
<evidence type="ECO:0000256" key="1">
    <source>
        <dbReference type="SAM" id="Coils"/>
    </source>
</evidence>
<evidence type="ECO:0000259" key="4">
    <source>
        <dbReference type="Pfam" id="PF25954"/>
    </source>
</evidence>
<protein>
    <submittedName>
        <fullName evidence="5">HlyD family secretion protein</fullName>
    </submittedName>
</protein>
<dbReference type="Pfam" id="PF25954">
    <property type="entry name" value="Beta-barrel_RND_2"/>
    <property type="match status" value="1"/>
</dbReference>
<dbReference type="EMBL" id="JBHLWE010000041">
    <property type="protein sequence ID" value="MFC0341740.1"/>
    <property type="molecule type" value="Genomic_DNA"/>
</dbReference>
<accession>A0ABV6I8D3</accession>
<organism evidence="5 6">
    <name type="scientific">Paracoccus niistensis</name>
    <dbReference type="NCBI Taxonomy" id="632935"/>
    <lineage>
        <taxon>Bacteria</taxon>
        <taxon>Pseudomonadati</taxon>
        <taxon>Pseudomonadota</taxon>
        <taxon>Alphaproteobacteria</taxon>
        <taxon>Rhodobacterales</taxon>
        <taxon>Paracoccaceae</taxon>
        <taxon>Paracoccus</taxon>
    </lineage>
</organism>
<dbReference type="PANTHER" id="PTHR30386">
    <property type="entry name" value="MEMBRANE FUSION SUBUNIT OF EMRAB-TOLC MULTIDRUG EFFLUX PUMP"/>
    <property type="match status" value="1"/>
</dbReference>
<dbReference type="Gene3D" id="2.40.30.170">
    <property type="match status" value="1"/>
</dbReference>
<feature type="domain" description="Multidrug resistance protein MdtA-like barrel-sandwich hybrid" evidence="3">
    <location>
        <begin position="48"/>
        <end position="240"/>
    </location>
</feature>
<comment type="caution">
    <text evidence="5">The sequence shown here is derived from an EMBL/GenBank/DDBJ whole genome shotgun (WGS) entry which is preliminary data.</text>
</comment>
<dbReference type="Gene3D" id="1.10.287.470">
    <property type="entry name" value="Helix hairpin bin"/>
    <property type="match status" value="2"/>
</dbReference>
<feature type="coiled-coil region" evidence="1">
    <location>
        <begin position="88"/>
        <end position="188"/>
    </location>
</feature>
<dbReference type="RefSeq" id="WP_377699357.1">
    <property type="nucleotide sequence ID" value="NZ_JBHLWE010000041.1"/>
</dbReference>
<dbReference type="Proteomes" id="UP001589799">
    <property type="component" value="Unassembled WGS sequence"/>
</dbReference>
<feature type="domain" description="CusB-like beta-barrel" evidence="4">
    <location>
        <begin position="248"/>
        <end position="291"/>
    </location>
</feature>
<reference evidence="5 6" key="1">
    <citation type="submission" date="2024-09" db="EMBL/GenBank/DDBJ databases">
        <authorList>
            <person name="Sun Q."/>
            <person name="Mori K."/>
        </authorList>
    </citation>
    <scope>NUCLEOTIDE SEQUENCE [LARGE SCALE GENOMIC DNA]</scope>
    <source>
        <strain evidence="5 6">KCTC 22789</strain>
    </source>
</reference>
<dbReference type="Gene3D" id="2.40.50.100">
    <property type="match status" value="1"/>
</dbReference>
<keyword evidence="2" id="KW-1133">Transmembrane helix</keyword>
<evidence type="ECO:0000313" key="5">
    <source>
        <dbReference type="EMBL" id="MFC0341740.1"/>
    </source>
</evidence>
<dbReference type="SUPFAM" id="SSF111369">
    <property type="entry name" value="HlyD-like secretion proteins"/>
    <property type="match status" value="2"/>
</dbReference>
<keyword evidence="2" id="KW-0812">Transmembrane</keyword>
<evidence type="ECO:0000313" key="6">
    <source>
        <dbReference type="Proteomes" id="UP001589799"/>
    </source>
</evidence>
<dbReference type="InterPro" id="IPR058625">
    <property type="entry name" value="MdtA-like_BSH"/>
</dbReference>
<feature type="transmembrane region" description="Helical" evidence="2">
    <location>
        <begin position="7"/>
        <end position="29"/>
    </location>
</feature>
<keyword evidence="1" id="KW-0175">Coiled coil</keyword>
<dbReference type="PANTHER" id="PTHR30386:SF24">
    <property type="entry name" value="MULTIDRUG RESISTANCE EFFLUX PUMP"/>
    <property type="match status" value="1"/>
</dbReference>
<keyword evidence="6" id="KW-1185">Reference proteome</keyword>
<dbReference type="InterPro" id="IPR058792">
    <property type="entry name" value="Beta-barrel_RND_2"/>
</dbReference>
<dbReference type="InterPro" id="IPR050739">
    <property type="entry name" value="MFP"/>
</dbReference>
<sequence length="345" mass="36473">MNKTHLLPTLVIALIGIAGVLLILFAWHLPPFAPTQPTTENAYVRGRVTSIAPQLSGYLSEVDVQDFQQVRKGDLIARVDDRIFRQKLAQAEAALSAARAALAVAEQTVRSAEAVQRADEAALASARAALATAESDFARAQELSARGVSSETSREQAALARQQATAAVQQAEAQLEVQVQAIESARAQVSARQADIASAEAAVELARIDLSNTEIHAPEDGRLGQVSARLGQYVTAGTALVPLVGPDIWIVANFPETGVHGMRLGQAVDITVDALQDRHFTGRVESFSPATASEFSLLAGSNATGNFTKIVQRLPVRISIDPGQEMGEYLAPGLSVIVRVATGAS</sequence>
<name>A0ABV6I8D3_9RHOB</name>
<gene>
    <name evidence="5" type="ORF">ACFFII_13305</name>
</gene>